<dbReference type="KEGG" id="haly:HYG82_02845"/>
<dbReference type="PROSITE" id="PS51273">
    <property type="entry name" value="GATASE_TYPE_1"/>
    <property type="match status" value="1"/>
</dbReference>
<evidence type="ECO:0000313" key="1">
    <source>
        <dbReference type="EMBL" id="QLG47854.1"/>
    </source>
</evidence>
<accession>A0A7D5GFT5</accession>
<keyword evidence="2" id="KW-1185">Reference proteome</keyword>
<dbReference type="GO" id="GO:0016811">
    <property type="term" value="F:hydrolase activity, acting on carbon-nitrogen (but not peptide) bonds, in linear amides"/>
    <property type="evidence" value="ECO:0007669"/>
    <property type="project" value="InterPro"/>
</dbReference>
<dbReference type="InterPro" id="IPR011697">
    <property type="entry name" value="Peptidase_C26"/>
</dbReference>
<dbReference type="AlphaFoldDB" id="A0A7D5GFT5"/>
<dbReference type="OrthoDB" id="3321at2157"/>
<keyword evidence="1" id="KW-0378">Hydrolase</keyword>
<dbReference type="Proteomes" id="UP000509241">
    <property type="component" value="Chromosome"/>
</dbReference>
<organism evidence="1 2">
    <name type="scientific">Natrinema halophilum</name>
    <dbReference type="NCBI Taxonomy" id="1699371"/>
    <lineage>
        <taxon>Archaea</taxon>
        <taxon>Methanobacteriati</taxon>
        <taxon>Methanobacteriota</taxon>
        <taxon>Stenosarchaea group</taxon>
        <taxon>Halobacteria</taxon>
        <taxon>Halobacteriales</taxon>
        <taxon>Natrialbaceae</taxon>
        <taxon>Natrinema</taxon>
    </lineage>
</organism>
<dbReference type="EMBL" id="CP058601">
    <property type="protein sequence ID" value="QLG47854.1"/>
    <property type="molecule type" value="Genomic_DNA"/>
</dbReference>
<dbReference type="PANTHER" id="PTHR43235:SF1">
    <property type="entry name" value="GLUTAMINE AMIDOTRANSFERASE PB2B2.05-RELATED"/>
    <property type="match status" value="1"/>
</dbReference>
<sequence length="216" mass="24018">MSCILATMRSIRDPATGELRDSLSRDWSSYLDDHGITVIPVANTHTDPSTVVEDVTPDALVLTNGEDIGSHRPRDRTERALIDSVVEEGIPVLGVCRGHQFVNSYYGGDIVAVEEHVDHGAHAGTEHGMRIEEEPFRSMVGESLTVNSYHDMGVTPEGVAPPLEQYAFADGGRIVEGLYHPDRPVLTIQWHPERPLPDREPLDRLVTRFLEGEFTW</sequence>
<dbReference type="Pfam" id="PF07722">
    <property type="entry name" value="Peptidase_C26"/>
    <property type="match status" value="1"/>
</dbReference>
<gene>
    <name evidence="1" type="ORF">HYG82_02845</name>
</gene>
<name>A0A7D5GFT5_9EURY</name>
<dbReference type="RefSeq" id="WP_179259596.1">
    <property type="nucleotide sequence ID" value="NZ_CP058601.1"/>
</dbReference>
<dbReference type="GO" id="GO:0005829">
    <property type="term" value="C:cytosol"/>
    <property type="evidence" value="ECO:0007669"/>
    <property type="project" value="TreeGrafter"/>
</dbReference>
<dbReference type="GeneID" id="56032194"/>
<dbReference type="InterPro" id="IPR044668">
    <property type="entry name" value="PuuD-like"/>
</dbReference>
<dbReference type="SUPFAM" id="SSF52317">
    <property type="entry name" value="Class I glutamine amidotransferase-like"/>
    <property type="match status" value="1"/>
</dbReference>
<dbReference type="InterPro" id="IPR029062">
    <property type="entry name" value="Class_I_gatase-like"/>
</dbReference>
<dbReference type="Gene3D" id="3.40.50.880">
    <property type="match status" value="1"/>
</dbReference>
<reference evidence="1 2" key="1">
    <citation type="submission" date="2020-07" db="EMBL/GenBank/DDBJ databases">
        <authorList>
            <person name="Cui H."/>
        </authorList>
    </citation>
    <scope>NUCLEOTIDE SEQUENCE [LARGE SCALE GENOMIC DNA]</scope>
    <source>
        <strain evidence="1 2">YPL8</strain>
    </source>
</reference>
<protein>
    <submittedName>
        <fullName evidence="1">Gamma-glutamyl-gamma-aminobutyrate hydrolase family protein</fullName>
    </submittedName>
</protein>
<proteinExistence type="predicted"/>
<evidence type="ECO:0000313" key="2">
    <source>
        <dbReference type="Proteomes" id="UP000509241"/>
    </source>
</evidence>
<dbReference type="PANTHER" id="PTHR43235">
    <property type="entry name" value="GLUTAMINE AMIDOTRANSFERASE PB2B2.05-RELATED"/>
    <property type="match status" value="1"/>
</dbReference>